<name>A0A085MKR9_9BILA</name>
<organism evidence="1 2">
    <name type="scientific">Trichuris suis</name>
    <name type="common">pig whipworm</name>
    <dbReference type="NCBI Taxonomy" id="68888"/>
    <lineage>
        <taxon>Eukaryota</taxon>
        <taxon>Metazoa</taxon>
        <taxon>Ecdysozoa</taxon>
        <taxon>Nematoda</taxon>
        <taxon>Enoplea</taxon>
        <taxon>Dorylaimia</taxon>
        <taxon>Trichinellida</taxon>
        <taxon>Trichuridae</taxon>
        <taxon>Trichuris</taxon>
    </lineage>
</organism>
<dbReference type="Proteomes" id="UP000030764">
    <property type="component" value="Unassembled WGS sequence"/>
</dbReference>
<evidence type="ECO:0000313" key="1">
    <source>
        <dbReference type="EMBL" id="KFD57815.1"/>
    </source>
</evidence>
<reference evidence="1 2" key="1">
    <citation type="journal article" date="2014" name="Nat. Genet.">
        <title>Genome and transcriptome of the porcine whipworm Trichuris suis.</title>
        <authorList>
            <person name="Jex A.R."/>
            <person name="Nejsum P."/>
            <person name="Schwarz E.M."/>
            <person name="Hu L."/>
            <person name="Young N.D."/>
            <person name="Hall R.S."/>
            <person name="Korhonen P.K."/>
            <person name="Liao S."/>
            <person name="Thamsborg S."/>
            <person name="Xia J."/>
            <person name="Xu P."/>
            <person name="Wang S."/>
            <person name="Scheerlinck J.P."/>
            <person name="Hofmann A."/>
            <person name="Sternberg P.W."/>
            <person name="Wang J."/>
            <person name="Gasser R.B."/>
        </authorList>
    </citation>
    <scope>NUCLEOTIDE SEQUENCE [LARGE SCALE GENOMIC DNA]</scope>
    <source>
        <strain evidence="1">DCEP-RM93M</strain>
    </source>
</reference>
<proteinExistence type="predicted"/>
<dbReference type="EMBL" id="KL363187">
    <property type="protein sequence ID" value="KFD57815.1"/>
    <property type="molecule type" value="Genomic_DNA"/>
</dbReference>
<dbReference type="AlphaFoldDB" id="A0A085MKR9"/>
<accession>A0A085MKR9</accession>
<keyword evidence="2" id="KW-1185">Reference proteome</keyword>
<gene>
    <name evidence="1" type="ORF">M513_01485</name>
</gene>
<sequence>MVFLTKNKRSANLEHTLIVNKLDLFGISKLIAPAMIAFDFGLPTRQIQSVQPLSRAGVHSPCSSFISCNLFWLHKIPAAILKEELEKAEGYAGSCIVDCGRFSVGRRQKSKASRNKKYSWLNQCSSDSPGDPEFLMGNYCDSLQVIPFLEELMVTISYSTFLSDAYQCQSHDVMRIGYFPKL</sequence>
<evidence type="ECO:0000313" key="2">
    <source>
        <dbReference type="Proteomes" id="UP000030764"/>
    </source>
</evidence>
<protein>
    <submittedName>
        <fullName evidence="1">Uncharacterized protein</fullName>
    </submittedName>
</protein>